<evidence type="ECO:0000313" key="1">
    <source>
        <dbReference type="EMBL" id="OGG44787.1"/>
    </source>
</evidence>
<proteinExistence type="predicted"/>
<dbReference type="AlphaFoldDB" id="A0A1F6C772"/>
<accession>A0A1F6C772</accession>
<evidence type="ECO:0000313" key="2">
    <source>
        <dbReference type="Proteomes" id="UP000178249"/>
    </source>
</evidence>
<protein>
    <recommendedName>
        <fullName evidence="3">DUF218 domain-containing protein</fullName>
    </recommendedName>
</protein>
<evidence type="ECO:0008006" key="3">
    <source>
        <dbReference type="Google" id="ProtNLM"/>
    </source>
</evidence>
<comment type="caution">
    <text evidence="1">The sequence shown here is derived from an EMBL/GenBank/DDBJ whole genome shotgun (WGS) entry which is preliminary data.</text>
</comment>
<organism evidence="1 2">
    <name type="scientific">Candidatus Kaiserbacteria bacterium RIFCSPHIGHO2_01_FULL_48_10</name>
    <dbReference type="NCBI Taxonomy" id="1798476"/>
    <lineage>
        <taxon>Bacteria</taxon>
        <taxon>Candidatus Kaiseribacteriota</taxon>
    </lineage>
</organism>
<dbReference type="EMBL" id="MFKP01000002">
    <property type="protein sequence ID" value="OGG44787.1"/>
    <property type="molecule type" value="Genomic_DNA"/>
</dbReference>
<reference evidence="1 2" key="1">
    <citation type="journal article" date="2016" name="Nat. Commun.">
        <title>Thousands of microbial genomes shed light on interconnected biogeochemical processes in an aquifer system.</title>
        <authorList>
            <person name="Anantharaman K."/>
            <person name="Brown C.T."/>
            <person name="Hug L.A."/>
            <person name="Sharon I."/>
            <person name="Castelle C.J."/>
            <person name="Probst A.J."/>
            <person name="Thomas B.C."/>
            <person name="Singh A."/>
            <person name="Wilkins M.J."/>
            <person name="Karaoz U."/>
            <person name="Brodie E.L."/>
            <person name="Williams K.H."/>
            <person name="Hubbard S.S."/>
            <person name="Banfield J.F."/>
        </authorList>
    </citation>
    <scope>NUCLEOTIDE SEQUENCE [LARGE SCALE GENOMIC DNA]</scope>
</reference>
<sequence>MKEKVLISLNDITQQAISGHYDAHGGIGDGHCVIAFSFGYRKMADGIEPGISNQDLAKFIEVNIKNKPLILQFEIADALRGNYDIYRIEKHRRSGEYLGTDEVAKQAFDIMKSKNWKTAIIVAHPHHIPRVDAVCRKLGIETIVPKGLEKIRFDPESDQEWTKNKEAWAIRERLAIKFYSENGLI</sequence>
<name>A0A1F6C772_9BACT</name>
<dbReference type="Proteomes" id="UP000178249">
    <property type="component" value="Unassembled WGS sequence"/>
</dbReference>
<gene>
    <name evidence="1" type="ORF">A2841_02320</name>
</gene>